<dbReference type="InterPro" id="IPR003673">
    <property type="entry name" value="CoA-Trfase_fam_III"/>
</dbReference>
<dbReference type="PANTHER" id="PTHR48207:SF3">
    <property type="entry name" value="SUCCINATE--HYDROXYMETHYLGLUTARATE COA-TRANSFERASE"/>
    <property type="match status" value="1"/>
</dbReference>
<reference evidence="2" key="1">
    <citation type="journal article" date="2015" name="Nature">
        <title>Complex archaea that bridge the gap between prokaryotes and eukaryotes.</title>
        <authorList>
            <person name="Spang A."/>
            <person name="Saw J.H."/>
            <person name="Jorgensen S.L."/>
            <person name="Zaremba-Niedzwiedzka K."/>
            <person name="Martijn J."/>
            <person name="Lind A.E."/>
            <person name="van Eijk R."/>
            <person name="Schleper C."/>
            <person name="Guy L."/>
            <person name="Ettema T.J."/>
        </authorList>
    </citation>
    <scope>NUCLEOTIDE SEQUENCE</scope>
</reference>
<accession>A0A0F9N9X3</accession>
<proteinExistence type="predicted"/>
<dbReference type="Pfam" id="PF02515">
    <property type="entry name" value="CoA_transf_3"/>
    <property type="match status" value="1"/>
</dbReference>
<dbReference type="SUPFAM" id="SSF89796">
    <property type="entry name" value="CoA-transferase family III (CaiB/BaiF)"/>
    <property type="match status" value="1"/>
</dbReference>
<name>A0A0F9N9X3_9ZZZZ</name>
<dbReference type="EMBL" id="LAZR01007394">
    <property type="protein sequence ID" value="KKM85535.1"/>
    <property type="molecule type" value="Genomic_DNA"/>
</dbReference>
<dbReference type="AlphaFoldDB" id="A0A0F9N9X3"/>
<comment type="caution">
    <text evidence="2">The sequence shown here is derived from an EMBL/GenBank/DDBJ whole genome shotgun (WGS) entry which is preliminary data.</text>
</comment>
<dbReference type="GO" id="GO:0008410">
    <property type="term" value="F:CoA-transferase activity"/>
    <property type="evidence" value="ECO:0007669"/>
    <property type="project" value="TreeGrafter"/>
</dbReference>
<dbReference type="Gene3D" id="3.40.50.10540">
    <property type="entry name" value="Crotonobetainyl-coa:carnitine coa-transferase, domain 1"/>
    <property type="match status" value="1"/>
</dbReference>
<evidence type="ECO:0008006" key="3">
    <source>
        <dbReference type="Google" id="ProtNLM"/>
    </source>
</evidence>
<gene>
    <name evidence="2" type="ORF">LCGC14_1288120</name>
</gene>
<dbReference type="InterPro" id="IPR050483">
    <property type="entry name" value="CoA-transferase_III_domain"/>
</dbReference>
<protein>
    <recommendedName>
        <fullName evidence="3">Formyl-CoA transferase</fullName>
    </recommendedName>
</protein>
<keyword evidence="1" id="KW-0808">Transferase</keyword>
<dbReference type="InterPro" id="IPR023606">
    <property type="entry name" value="CoA-Trfase_III_dom_1_sf"/>
</dbReference>
<evidence type="ECO:0000313" key="2">
    <source>
        <dbReference type="EMBL" id="KKM85535.1"/>
    </source>
</evidence>
<dbReference type="PANTHER" id="PTHR48207">
    <property type="entry name" value="SUCCINATE--HYDROXYMETHYLGLUTARATE COA-TRANSFERASE"/>
    <property type="match status" value="1"/>
</dbReference>
<evidence type="ECO:0000256" key="1">
    <source>
        <dbReference type="ARBA" id="ARBA00022679"/>
    </source>
</evidence>
<organism evidence="2">
    <name type="scientific">marine sediment metagenome</name>
    <dbReference type="NCBI Taxonomy" id="412755"/>
    <lineage>
        <taxon>unclassified sequences</taxon>
        <taxon>metagenomes</taxon>
        <taxon>ecological metagenomes</taxon>
    </lineage>
</organism>
<sequence>EACEDPQILARNMIVKMDHPILGEIQNLASPIKLSRTPTKIRSFAPKMGQNTEEILKSLNYTDDDIQKLRKSKIV</sequence>
<feature type="non-terminal residue" evidence="2">
    <location>
        <position position="1"/>
    </location>
</feature>